<comment type="caution">
    <text evidence="2">The sequence shown here is derived from an EMBL/GenBank/DDBJ whole genome shotgun (WGS) entry which is preliminary data.</text>
</comment>
<gene>
    <name evidence="2" type="ORF">HJG63_011306</name>
</gene>
<sequence length="120" mass="13141">MSHIAKNITGHHSRKFSTSHLPPRRNALSFLPKSDTPSIAPVVFKLGPASDSPGGLTKKMLGPSPRVSVSVGLGWGPITCISTCFPVTSRPLHTLRSTAKYAILYSRYRIIYLAQHFRCP</sequence>
<reference evidence="2 3" key="1">
    <citation type="journal article" date="2020" name="Nature">
        <title>Six reference-quality genomes reveal evolution of bat adaptations.</title>
        <authorList>
            <person name="Jebb D."/>
            <person name="Huang Z."/>
            <person name="Pippel M."/>
            <person name="Hughes G.M."/>
            <person name="Lavrichenko K."/>
            <person name="Devanna P."/>
            <person name="Winkler S."/>
            <person name="Jermiin L.S."/>
            <person name="Skirmuntt E.C."/>
            <person name="Katzourakis A."/>
            <person name="Burkitt-Gray L."/>
            <person name="Ray D.A."/>
            <person name="Sullivan K.A.M."/>
            <person name="Roscito J.G."/>
            <person name="Kirilenko B.M."/>
            <person name="Davalos L.M."/>
            <person name="Corthals A.P."/>
            <person name="Power M.L."/>
            <person name="Jones G."/>
            <person name="Ransome R.D."/>
            <person name="Dechmann D.K.N."/>
            <person name="Locatelli A.G."/>
            <person name="Puechmaille S.J."/>
            <person name="Fedrigo O."/>
            <person name="Jarvis E.D."/>
            <person name="Hiller M."/>
            <person name="Vernes S.C."/>
            <person name="Myers E.W."/>
            <person name="Teeling E.C."/>
        </authorList>
    </citation>
    <scope>NUCLEOTIDE SEQUENCE [LARGE SCALE GENOMIC DNA]</scope>
    <source>
        <strain evidence="2">MRouAeg1</strain>
        <tissue evidence="2">Muscle</tissue>
    </source>
</reference>
<proteinExistence type="predicted"/>
<organism evidence="2 3">
    <name type="scientific">Rousettus aegyptiacus</name>
    <name type="common">Egyptian fruit bat</name>
    <name type="synonym">Pteropus aegyptiacus</name>
    <dbReference type="NCBI Taxonomy" id="9407"/>
    <lineage>
        <taxon>Eukaryota</taxon>
        <taxon>Metazoa</taxon>
        <taxon>Chordata</taxon>
        <taxon>Craniata</taxon>
        <taxon>Vertebrata</taxon>
        <taxon>Euteleostomi</taxon>
        <taxon>Mammalia</taxon>
        <taxon>Eutheria</taxon>
        <taxon>Laurasiatheria</taxon>
        <taxon>Chiroptera</taxon>
        <taxon>Yinpterochiroptera</taxon>
        <taxon>Pteropodoidea</taxon>
        <taxon>Pteropodidae</taxon>
        <taxon>Rousettinae</taxon>
        <taxon>Rousettus</taxon>
    </lineage>
</organism>
<keyword evidence="3" id="KW-1185">Reference proteome</keyword>
<evidence type="ECO:0000313" key="3">
    <source>
        <dbReference type="Proteomes" id="UP000593571"/>
    </source>
</evidence>
<dbReference type="Proteomes" id="UP000593571">
    <property type="component" value="Unassembled WGS sequence"/>
</dbReference>
<evidence type="ECO:0000313" key="2">
    <source>
        <dbReference type="EMBL" id="KAF6465959.1"/>
    </source>
</evidence>
<protein>
    <submittedName>
        <fullName evidence="2">Uncharacterized protein</fullName>
    </submittedName>
</protein>
<dbReference type="AlphaFoldDB" id="A0A7J8H291"/>
<evidence type="ECO:0000256" key="1">
    <source>
        <dbReference type="SAM" id="MobiDB-lite"/>
    </source>
</evidence>
<accession>A0A7J8H291</accession>
<name>A0A7J8H291_ROUAE</name>
<dbReference type="EMBL" id="JACASE010000005">
    <property type="protein sequence ID" value="KAF6465959.1"/>
    <property type="molecule type" value="Genomic_DNA"/>
</dbReference>
<feature type="region of interest" description="Disordered" evidence="1">
    <location>
        <begin position="1"/>
        <end position="23"/>
    </location>
</feature>